<accession>A0AAV0W7F0</accession>
<evidence type="ECO:0000256" key="1">
    <source>
        <dbReference type="ARBA" id="ARBA00022723"/>
    </source>
</evidence>
<dbReference type="PANTHER" id="PTHR10887">
    <property type="entry name" value="DNA2/NAM7 HELICASE FAMILY"/>
    <property type="match status" value="1"/>
</dbReference>
<protein>
    <recommendedName>
        <fullName evidence="6">NF-X1-type domain-containing protein</fullName>
    </recommendedName>
</protein>
<feature type="domain" description="NF-X1-type" evidence="6">
    <location>
        <begin position="1221"/>
        <end position="1247"/>
    </location>
</feature>
<keyword evidence="1" id="KW-0479">Metal-binding</keyword>
<dbReference type="CDD" id="cd18808">
    <property type="entry name" value="SF1_C_Upf1"/>
    <property type="match status" value="1"/>
</dbReference>
<evidence type="ECO:0000313" key="7">
    <source>
        <dbReference type="EMBL" id="CAI6351825.1"/>
    </source>
</evidence>
<dbReference type="GO" id="GO:0004386">
    <property type="term" value="F:helicase activity"/>
    <property type="evidence" value="ECO:0007669"/>
    <property type="project" value="InterPro"/>
</dbReference>
<keyword evidence="2" id="KW-0677">Repeat</keyword>
<comment type="caution">
    <text evidence="7">The sequence shown here is derived from an EMBL/GenBank/DDBJ whole genome shotgun (WGS) entry which is preliminary data.</text>
</comment>
<dbReference type="SUPFAM" id="SSF52540">
    <property type="entry name" value="P-loop containing nucleoside triphosphate hydrolases"/>
    <property type="match status" value="1"/>
</dbReference>
<feature type="domain" description="NF-X1-type" evidence="6">
    <location>
        <begin position="1567"/>
        <end position="1584"/>
    </location>
</feature>
<keyword evidence="8" id="KW-1185">Reference proteome</keyword>
<keyword evidence="4" id="KW-0862">Zinc</keyword>
<evidence type="ECO:0000259" key="6">
    <source>
        <dbReference type="SMART" id="SM00438"/>
    </source>
</evidence>
<sequence length="2004" mass="233055">MYSKYIDQNNQGQNYQHKIIKINPSVNEKNIQSDLKSSKEKNEQLQSSSSNTKEQWRKKQKSPNTSEQWGEKPISENRPERWEGQQFELNEYFNNGKIEKKYINRYGFGFIRLAELCCKDPSEIVFVMSNEVNAFMDLFKQSKDPDWIFLLMKVSSKVCSTELIQSKLFLLTELMCNQFFEHLKTYILSTPTEKNIKRCNNMNIFYEYCLVVFQSITTLFPKEAEEKLNELIIISNTAINVIKSYCNHIEINEATVIEINNMLKNLIQSKLPEALKMKETLVNENIAQSLPPENFRELTVYPTAIDLEFGEPFLRPNISKGTYQNVEHYLDVQFRLLREDFIAPLREGIQFYKNTINDECRKKINNIHIYSDVEFEKICEFGRDDYSYLISFDKKKKLKINWDTTKRFMHGSLLLFSGNDFRNFFLGIVMERKIELLTQGQLIVELLEGVKPLFNTSVIMIESEVFFEPYKCSMEVLKNINTRKFPMEMYIISAYNKINHPCYIDELPEHTYYVIKDLIKFQVLSQNDWPTKEQLELDEMQFGAFKAALTQEFTVIQGPPGTGKTFIGLKIIKTILSNLYEKPFLTKPIVVVCYTNHALDQFIEGILSFTDKVVRIGGQTKSKIIEKYSLRNISREHRKSQTTYMCLRNIKNQLKSSMTNILYFKKWSEVLSHNAGILELSLLKKCMPKQYHCFFKTTLDLIRWLFQDFDYFSVDPIGFITGISNELINKVFHSDKLLEIKGEENEHNDKSFIYKSDDLDLEHNHKDIVINSITLDDIKKACTELLEESIRLGNLSNKSIHFFNESEGAKFNFGVMENIHNYFVKMMNLTNDNIVLPRTIRNLNVLNMPQRWSLYFRWVKETKDMLDSKIIDYEQKYTQVYKHHAELRQLANVEILNKMHVIGLTTTGAAKHRIMLEGLESPIVVVEEAAEVLEAHIVSSLTYHCQHLILIGDHKQLRPSNAVYKLAKDFHFDISLFERMVNNGVPCHTLGEQHRMRPEISSLITPSIYNKLENNISVYNREHIRGVTKDVFFLNHNLYEYEVEESTSKSNDHEARFLIMFARHLILQGYKTDQVTILTTYSAQLLQFRSLRKKHSILEGMKITVVDNYQGEESDIILLSLVRSNEEGNVGFLRTENRICVALSRAKYGLYIMGNMDNLYNSGSLWKQIKETLVNQGSYGDELTLECSVHSGIMTKVVKSEDFNIIMEGGCSMLCKSLLLCGHYCSSICHSYDREHLEFKCMEPCDKFCDYNHPCEKTCFMDCGKCAFPSIKELPCGHQLTLPCFVDVLTFPCEEMVESVLGECGHTILRKCHDEQPTCSYKCFYRLICSHVCEKTCHMNDDPEHEEYKCLKPCGNINRKCSLNHKCQKMCYEDCSLYCDVKVQKVLPCGHIKNDVLCGINIDEIKCNLPCDRLLKCDHKCQSKCYKKCEPCENQVVKVIPDCGHSITMKCKTLPERKLCTKKCNRILDCGHMCKKLCAEDCSTKDCKEIVLQKYSKLACGHNSVWVLCCDKDKEFRLDSQYLLDNCREPCLQKLNCNDICLGTCGECKQGRLHIPCSDICNKIYSCNHICKFPCKEQCPPCNQKCIYSCVHSRCTRLCGNPCVPCKEKCEWKCPHLVCTRKCHELCDRKPCYEHCTIKLKCGHECIGFCGEPCPPLCRICQEYEVTTLIFGNEDDPNARFIYLVDCKHSIESDALTKWMFQNDKEICLKQCPLCKTPILKTQRFMNQVKSILEDISKIKIKQYGELSVIRSKTKTIIDSLKSLDNNFVSNYICDTNYRYDSIKHLWNMFCKPLLGSLGSKPSKFTLPANDIESLNFVIHLFKTILKFNNRIEEIKDFQRKQIIINHFDWILSVAFTYAQQLTKQQQFDINIEMARGVRIMSLFEIITNRKFQIAVEKQTIDTNVKKIVDNMDNFLMSCSMYTLSMDQHIQHLTEDIQQKMYGLPLITDEDRQIIHTAMSSSFIVLDRGQVHWFKCSNGHIFCGILSIDCPQCNPRISRRVFQA</sequence>
<dbReference type="GO" id="GO:0031048">
    <property type="term" value="P:regulatory ncRNA-mediated heterochromatin formation"/>
    <property type="evidence" value="ECO:0007669"/>
    <property type="project" value="TreeGrafter"/>
</dbReference>
<evidence type="ECO:0000256" key="4">
    <source>
        <dbReference type="ARBA" id="ARBA00022833"/>
    </source>
</evidence>
<dbReference type="CDD" id="cd17936">
    <property type="entry name" value="EEXXEc_NFX1"/>
    <property type="match status" value="1"/>
</dbReference>
<dbReference type="GO" id="GO:0008270">
    <property type="term" value="F:zinc ion binding"/>
    <property type="evidence" value="ECO:0007669"/>
    <property type="project" value="UniProtKB-KW"/>
</dbReference>
<evidence type="ECO:0000256" key="5">
    <source>
        <dbReference type="SAM" id="MobiDB-lite"/>
    </source>
</evidence>
<proteinExistence type="predicted"/>
<name>A0AAV0W7F0_9HEMI</name>
<reference evidence="7 8" key="1">
    <citation type="submission" date="2023-01" db="EMBL/GenBank/DDBJ databases">
        <authorList>
            <person name="Whitehead M."/>
        </authorList>
    </citation>
    <scope>NUCLEOTIDE SEQUENCE [LARGE SCALE GENOMIC DNA]</scope>
</reference>
<feature type="domain" description="NF-X1-type" evidence="6">
    <location>
        <begin position="1470"/>
        <end position="1489"/>
    </location>
</feature>
<evidence type="ECO:0000256" key="2">
    <source>
        <dbReference type="ARBA" id="ARBA00022737"/>
    </source>
</evidence>
<feature type="domain" description="NF-X1-type" evidence="6">
    <location>
        <begin position="1417"/>
        <end position="1434"/>
    </location>
</feature>
<feature type="domain" description="NF-X1-type" evidence="6">
    <location>
        <begin position="1329"/>
        <end position="1352"/>
    </location>
</feature>
<keyword evidence="3" id="KW-0863">Zinc-finger</keyword>
<dbReference type="InterPro" id="IPR057373">
    <property type="entry name" value="ZNFX1"/>
</dbReference>
<feature type="domain" description="NF-X1-type" evidence="6">
    <location>
        <begin position="1304"/>
        <end position="1325"/>
    </location>
</feature>
<dbReference type="InterPro" id="IPR041677">
    <property type="entry name" value="DNA2/NAM7_AAA_11"/>
</dbReference>
<feature type="domain" description="NF-X1-type" evidence="6">
    <location>
        <begin position="1249"/>
        <end position="1268"/>
    </location>
</feature>
<feature type="region of interest" description="Disordered" evidence="5">
    <location>
        <begin position="30"/>
        <end position="77"/>
    </location>
</feature>
<dbReference type="EMBL" id="CARXXK010000001">
    <property type="protein sequence ID" value="CAI6351825.1"/>
    <property type="molecule type" value="Genomic_DNA"/>
</dbReference>
<dbReference type="Gene3D" id="3.40.50.300">
    <property type="entry name" value="P-loop containing nucleotide triphosphate hydrolases"/>
    <property type="match status" value="3"/>
</dbReference>
<dbReference type="Pfam" id="PF13087">
    <property type="entry name" value="AAA_12"/>
    <property type="match status" value="1"/>
</dbReference>
<organism evidence="7 8">
    <name type="scientific">Macrosiphum euphorbiae</name>
    <name type="common">potato aphid</name>
    <dbReference type="NCBI Taxonomy" id="13131"/>
    <lineage>
        <taxon>Eukaryota</taxon>
        <taxon>Metazoa</taxon>
        <taxon>Ecdysozoa</taxon>
        <taxon>Arthropoda</taxon>
        <taxon>Hexapoda</taxon>
        <taxon>Insecta</taxon>
        <taxon>Pterygota</taxon>
        <taxon>Neoptera</taxon>
        <taxon>Paraneoptera</taxon>
        <taxon>Hemiptera</taxon>
        <taxon>Sternorrhyncha</taxon>
        <taxon>Aphidomorpha</taxon>
        <taxon>Aphidoidea</taxon>
        <taxon>Aphididae</taxon>
        <taxon>Macrosiphini</taxon>
        <taxon>Macrosiphum</taxon>
    </lineage>
</organism>
<gene>
    <name evidence="7" type="ORF">MEUPH1_LOCUS8137</name>
</gene>
<dbReference type="Proteomes" id="UP001160148">
    <property type="component" value="Unassembled WGS sequence"/>
</dbReference>
<dbReference type="Pfam" id="PF13086">
    <property type="entry name" value="AAA_11"/>
    <property type="match status" value="1"/>
</dbReference>
<evidence type="ECO:0000313" key="8">
    <source>
        <dbReference type="Proteomes" id="UP001160148"/>
    </source>
</evidence>
<evidence type="ECO:0000256" key="3">
    <source>
        <dbReference type="ARBA" id="ARBA00022771"/>
    </source>
</evidence>
<dbReference type="InterPro" id="IPR000967">
    <property type="entry name" value="Znf_NFX1"/>
</dbReference>
<dbReference type="InterPro" id="IPR045055">
    <property type="entry name" value="DNA2/NAM7-like"/>
</dbReference>
<dbReference type="FunFam" id="3.40.50.300:FF:000742">
    <property type="entry name" value="NFX1-type zinc finger-containing protein 1"/>
    <property type="match status" value="1"/>
</dbReference>
<dbReference type="SMART" id="SM00438">
    <property type="entry name" value="ZnF_NFX"/>
    <property type="match status" value="7"/>
</dbReference>
<dbReference type="InterPro" id="IPR027417">
    <property type="entry name" value="P-loop_NTPase"/>
</dbReference>
<dbReference type="PANTHER" id="PTHR10887:SF341">
    <property type="entry name" value="NFX1-TYPE ZINC FINGER-CONTAINING PROTEIN 1"/>
    <property type="match status" value="1"/>
</dbReference>
<feature type="compositionally biased region" description="Polar residues" evidence="5">
    <location>
        <begin position="44"/>
        <end position="53"/>
    </location>
</feature>
<dbReference type="InterPro" id="IPR041679">
    <property type="entry name" value="DNA2/NAM7-like_C"/>
</dbReference>
<dbReference type="GO" id="GO:0031380">
    <property type="term" value="C:nuclear RNA-directed RNA polymerase complex"/>
    <property type="evidence" value="ECO:0007669"/>
    <property type="project" value="TreeGrafter"/>
</dbReference>
<dbReference type="InterPro" id="IPR047187">
    <property type="entry name" value="SF1_C_Upf1"/>
</dbReference>
<dbReference type="Pfam" id="PF25396">
    <property type="entry name" value="ZNFX1"/>
    <property type="match status" value="1"/>
</dbReference>